<comment type="caution">
    <text evidence="2">The sequence shown here is derived from an EMBL/GenBank/DDBJ whole genome shotgun (WGS) entry which is preliminary data.</text>
</comment>
<dbReference type="GO" id="GO:0016020">
    <property type="term" value="C:membrane"/>
    <property type="evidence" value="ECO:0007669"/>
    <property type="project" value="TreeGrafter"/>
</dbReference>
<dbReference type="InterPro" id="IPR029058">
    <property type="entry name" value="AB_hydrolase_fold"/>
</dbReference>
<gene>
    <name evidence="2" type="ORF">FJZ47_11835</name>
</gene>
<organism evidence="2 3">
    <name type="scientific">Tectimicrobiota bacterium</name>
    <dbReference type="NCBI Taxonomy" id="2528274"/>
    <lineage>
        <taxon>Bacteria</taxon>
        <taxon>Pseudomonadati</taxon>
        <taxon>Nitrospinota/Tectimicrobiota group</taxon>
        <taxon>Candidatus Tectimicrobiota</taxon>
    </lineage>
</organism>
<feature type="domain" description="AB hydrolase-1" evidence="1">
    <location>
        <begin position="36"/>
        <end position="258"/>
    </location>
</feature>
<protein>
    <submittedName>
        <fullName evidence="2">Alpha/beta hydrolase</fullName>
    </submittedName>
</protein>
<reference evidence="2" key="1">
    <citation type="submission" date="2019-03" db="EMBL/GenBank/DDBJ databases">
        <title>Lake Tanganyika Metagenome-Assembled Genomes (MAGs).</title>
        <authorList>
            <person name="Tran P."/>
        </authorList>
    </citation>
    <scope>NUCLEOTIDE SEQUENCE</scope>
    <source>
        <strain evidence="2">K_DeepCast_65m_m2_066</strain>
    </source>
</reference>
<evidence type="ECO:0000259" key="1">
    <source>
        <dbReference type="Pfam" id="PF12697"/>
    </source>
</evidence>
<dbReference type="GO" id="GO:0016787">
    <property type="term" value="F:hydrolase activity"/>
    <property type="evidence" value="ECO:0007669"/>
    <property type="project" value="UniProtKB-KW"/>
</dbReference>
<dbReference type="Proteomes" id="UP000712673">
    <property type="component" value="Unassembled WGS sequence"/>
</dbReference>
<evidence type="ECO:0000313" key="3">
    <source>
        <dbReference type="Proteomes" id="UP000712673"/>
    </source>
</evidence>
<dbReference type="PANTHER" id="PTHR43798">
    <property type="entry name" value="MONOACYLGLYCEROL LIPASE"/>
    <property type="match status" value="1"/>
</dbReference>
<evidence type="ECO:0000313" key="2">
    <source>
        <dbReference type="EMBL" id="MBM3224476.1"/>
    </source>
</evidence>
<dbReference type="PRINTS" id="PR00111">
    <property type="entry name" value="ABHYDROLASE"/>
</dbReference>
<sequence length="267" mass="28516">MPTTYYYVDGVPIHTFYTGTTILPGTPLPKTQGKAVLFLHGAGSNGHVWVDMLQRLSSQHSPVAIDLPAHGRSGGLLAADSIEAYCAVVDAFLAVTQFTPCVLVGHSMGGAIAQLYALTHPGKLAGLVLSSTGARLRVAPAILQLWQDASMGKAVNVYGRSSYSDKTSMDIVRQGWGEQRKTDPRVRLGDFVACDRFDAMARLPEITVPTLVLGGTDDVITPPRYTAYLHQHISGAQLTMIPDAGHIGYAEQPEAMASALLAFLAQL</sequence>
<dbReference type="EMBL" id="VGLS01000335">
    <property type="protein sequence ID" value="MBM3224476.1"/>
    <property type="molecule type" value="Genomic_DNA"/>
</dbReference>
<accession>A0A938B2R1</accession>
<dbReference type="InterPro" id="IPR050266">
    <property type="entry name" value="AB_hydrolase_sf"/>
</dbReference>
<proteinExistence type="predicted"/>
<name>A0A938B2R1_UNCTE</name>
<dbReference type="Pfam" id="PF12697">
    <property type="entry name" value="Abhydrolase_6"/>
    <property type="match status" value="1"/>
</dbReference>
<keyword evidence="2" id="KW-0378">Hydrolase</keyword>
<dbReference type="Gene3D" id="3.40.50.1820">
    <property type="entry name" value="alpha/beta hydrolase"/>
    <property type="match status" value="1"/>
</dbReference>
<dbReference type="AlphaFoldDB" id="A0A938B2R1"/>
<dbReference type="PANTHER" id="PTHR43798:SF33">
    <property type="entry name" value="HYDROLASE, PUTATIVE (AFU_ORTHOLOGUE AFUA_2G14860)-RELATED"/>
    <property type="match status" value="1"/>
</dbReference>
<dbReference type="SUPFAM" id="SSF53474">
    <property type="entry name" value="alpha/beta-Hydrolases"/>
    <property type="match status" value="1"/>
</dbReference>
<dbReference type="InterPro" id="IPR000073">
    <property type="entry name" value="AB_hydrolase_1"/>
</dbReference>